<keyword evidence="2" id="KW-1185">Reference proteome</keyword>
<organism evidence="1 2">
    <name type="scientific">Petrolisthes manimaculis</name>
    <dbReference type="NCBI Taxonomy" id="1843537"/>
    <lineage>
        <taxon>Eukaryota</taxon>
        <taxon>Metazoa</taxon>
        <taxon>Ecdysozoa</taxon>
        <taxon>Arthropoda</taxon>
        <taxon>Crustacea</taxon>
        <taxon>Multicrustacea</taxon>
        <taxon>Malacostraca</taxon>
        <taxon>Eumalacostraca</taxon>
        <taxon>Eucarida</taxon>
        <taxon>Decapoda</taxon>
        <taxon>Pleocyemata</taxon>
        <taxon>Anomura</taxon>
        <taxon>Galatheoidea</taxon>
        <taxon>Porcellanidae</taxon>
        <taxon>Petrolisthes</taxon>
    </lineage>
</organism>
<dbReference type="Proteomes" id="UP001292094">
    <property type="component" value="Unassembled WGS sequence"/>
</dbReference>
<evidence type="ECO:0000313" key="2">
    <source>
        <dbReference type="Proteomes" id="UP001292094"/>
    </source>
</evidence>
<comment type="caution">
    <text evidence="1">The sequence shown here is derived from an EMBL/GenBank/DDBJ whole genome shotgun (WGS) entry which is preliminary data.</text>
</comment>
<evidence type="ECO:0000313" key="1">
    <source>
        <dbReference type="EMBL" id="KAK4307865.1"/>
    </source>
</evidence>
<proteinExistence type="predicted"/>
<gene>
    <name evidence="1" type="ORF">Pmani_020419</name>
</gene>
<protein>
    <submittedName>
        <fullName evidence="1">Uncharacterized protein</fullName>
    </submittedName>
</protein>
<dbReference type="EMBL" id="JAWZYT010001961">
    <property type="protein sequence ID" value="KAK4307865.1"/>
    <property type="molecule type" value="Genomic_DNA"/>
</dbReference>
<accession>A0AAE1U6E8</accession>
<name>A0AAE1U6E8_9EUCA</name>
<dbReference type="AlphaFoldDB" id="A0AAE1U6E8"/>
<reference evidence="1" key="1">
    <citation type="submission" date="2023-11" db="EMBL/GenBank/DDBJ databases">
        <title>Genome assemblies of two species of porcelain crab, Petrolisthes cinctipes and Petrolisthes manimaculis (Anomura: Porcellanidae).</title>
        <authorList>
            <person name="Angst P."/>
        </authorList>
    </citation>
    <scope>NUCLEOTIDE SEQUENCE</scope>
    <source>
        <strain evidence="1">PB745_02</strain>
        <tissue evidence="1">Gill</tissue>
    </source>
</reference>
<sequence length="76" mass="8764">MERDVNLGWVVTRFAAATHLDQVSSKWAFRGLKTEVVPRFLHHQATKTFLQHRPLLTQPTTQTHYNHPNATKCNAI</sequence>